<dbReference type="InterPro" id="IPR004365">
    <property type="entry name" value="NA-bd_OB_tRNA"/>
</dbReference>
<evidence type="ECO:0000256" key="9">
    <source>
        <dbReference type="ARBA" id="ARBA00022801"/>
    </source>
</evidence>
<dbReference type="SUPFAM" id="SSF53098">
    <property type="entry name" value="Ribonuclease H-like"/>
    <property type="match status" value="1"/>
</dbReference>
<evidence type="ECO:0000313" key="18">
    <source>
        <dbReference type="EMBL" id="MDO5456753.1"/>
    </source>
</evidence>
<dbReference type="NCBIfam" id="NF001688">
    <property type="entry name" value="PRK00448.1"/>
    <property type="match status" value="1"/>
</dbReference>
<dbReference type="Gene3D" id="6.10.140.1510">
    <property type="match status" value="1"/>
</dbReference>
<evidence type="ECO:0000256" key="8">
    <source>
        <dbReference type="ARBA" id="ARBA00022722"/>
    </source>
</evidence>
<keyword evidence="8 15" id="KW-0540">Nuclease</keyword>
<evidence type="ECO:0000313" key="19">
    <source>
        <dbReference type="Proteomes" id="UP001171751"/>
    </source>
</evidence>
<dbReference type="Pfam" id="PF07733">
    <property type="entry name" value="DNA_pol3_alpha"/>
    <property type="match status" value="2"/>
</dbReference>
<dbReference type="InterPro" id="IPR006054">
    <property type="entry name" value="DnaQ"/>
</dbReference>
<comment type="function">
    <text evidence="1 15">Required for replicative DNA synthesis. This DNA polymerase also exhibits 3' to 5' exonuclease activity.</text>
</comment>
<evidence type="ECO:0000256" key="11">
    <source>
        <dbReference type="ARBA" id="ARBA00022932"/>
    </source>
</evidence>
<dbReference type="GO" id="GO:0006261">
    <property type="term" value="P:DNA-templated DNA replication"/>
    <property type="evidence" value="ECO:0007669"/>
    <property type="project" value="UniProtKB-UniRule"/>
</dbReference>
<dbReference type="Gene3D" id="3.20.20.140">
    <property type="entry name" value="Metal-dependent hydrolases"/>
    <property type="match status" value="2"/>
</dbReference>
<dbReference type="Pfam" id="PF00929">
    <property type="entry name" value="RNase_T"/>
    <property type="match status" value="1"/>
</dbReference>
<dbReference type="InterPro" id="IPR004013">
    <property type="entry name" value="PHP_dom"/>
</dbReference>
<dbReference type="InterPro" id="IPR011708">
    <property type="entry name" value="DNA_pol3_alpha_NTPase_dom"/>
</dbReference>
<dbReference type="Pfam" id="PF11490">
    <property type="entry name" value="DNA_pol3_a_NII"/>
    <property type="match status" value="1"/>
</dbReference>
<evidence type="ECO:0000256" key="4">
    <source>
        <dbReference type="ARBA" id="ARBA00022490"/>
    </source>
</evidence>
<dbReference type="Pfam" id="PF17657">
    <property type="entry name" value="DNA_pol3_finger"/>
    <property type="match status" value="1"/>
</dbReference>
<evidence type="ECO:0000256" key="15">
    <source>
        <dbReference type="HAMAP-Rule" id="MF_00356"/>
    </source>
</evidence>
<comment type="function">
    <text evidence="12">DNA polymerase III is a complex, multichain enzyme responsible for most of the replicative synthesis in bacteria. This DNA polymerase also exhibits 3' to 5' exonuclease activity. The alpha chain is the DNA polymerase.</text>
</comment>
<keyword evidence="4 15" id="KW-0963">Cytoplasm</keyword>
<dbReference type="Proteomes" id="UP001171751">
    <property type="component" value="Unassembled WGS sequence"/>
</dbReference>
<organism evidence="18 19">
    <name type="scientific">Atopococcus tabaci</name>
    <dbReference type="NCBI Taxonomy" id="269774"/>
    <lineage>
        <taxon>Bacteria</taxon>
        <taxon>Bacillati</taxon>
        <taxon>Bacillota</taxon>
        <taxon>Bacilli</taxon>
        <taxon>Lactobacillales</taxon>
        <taxon>Carnobacteriaceae</taxon>
        <taxon>Atopococcus</taxon>
    </lineage>
</organism>
<dbReference type="NCBIfam" id="TIGR00573">
    <property type="entry name" value="dnaq"/>
    <property type="match status" value="1"/>
</dbReference>
<gene>
    <name evidence="15" type="primary">polC</name>
    <name evidence="18" type="ORF">Q4F26_00270</name>
</gene>
<keyword evidence="6 15" id="KW-0548">Nucleotidyltransferase</keyword>
<dbReference type="SUPFAM" id="SSF50249">
    <property type="entry name" value="Nucleic acid-binding proteins"/>
    <property type="match status" value="1"/>
</dbReference>
<dbReference type="Gene3D" id="2.40.50.140">
    <property type="entry name" value="Nucleic acid-binding proteins"/>
    <property type="match status" value="1"/>
</dbReference>
<dbReference type="Pfam" id="PF14579">
    <property type="entry name" value="HHH_6"/>
    <property type="match status" value="1"/>
</dbReference>
<evidence type="ECO:0000256" key="2">
    <source>
        <dbReference type="ARBA" id="ARBA00004496"/>
    </source>
</evidence>
<dbReference type="Pfam" id="PF02811">
    <property type="entry name" value="PHP"/>
    <property type="match status" value="1"/>
</dbReference>
<evidence type="ECO:0000259" key="17">
    <source>
        <dbReference type="SMART" id="SM00481"/>
    </source>
</evidence>
<dbReference type="InterPro" id="IPR006308">
    <property type="entry name" value="Pol_III_a_PolC-type_gram_pos"/>
</dbReference>
<dbReference type="Gene3D" id="3.30.420.10">
    <property type="entry name" value="Ribonuclease H-like superfamily/Ribonuclease H"/>
    <property type="match status" value="1"/>
</dbReference>
<dbReference type="HAMAP" id="MF_00356">
    <property type="entry name" value="DNApol_PolC"/>
    <property type="match status" value="1"/>
</dbReference>
<protein>
    <recommendedName>
        <fullName evidence="14 15">DNA polymerase III PolC-type</fullName>
        <shortName evidence="15">PolIII</shortName>
        <ecNumber evidence="3 15">2.7.7.7</ecNumber>
    </recommendedName>
</protein>
<dbReference type="CDD" id="cd04484">
    <property type="entry name" value="polC_OBF"/>
    <property type="match status" value="1"/>
</dbReference>
<proteinExistence type="inferred from homology"/>
<dbReference type="GO" id="GO:0008408">
    <property type="term" value="F:3'-5' exonuclease activity"/>
    <property type="evidence" value="ECO:0007669"/>
    <property type="project" value="UniProtKB-UniRule"/>
</dbReference>
<dbReference type="InterPro" id="IPR040982">
    <property type="entry name" value="DNA_pol3_finger"/>
</dbReference>
<dbReference type="CDD" id="cd06127">
    <property type="entry name" value="DEDDh"/>
    <property type="match status" value="1"/>
</dbReference>
<comment type="catalytic activity">
    <reaction evidence="13 15">
        <text>DNA(n) + a 2'-deoxyribonucleoside 5'-triphosphate = DNA(n+1) + diphosphate</text>
        <dbReference type="Rhea" id="RHEA:22508"/>
        <dbReference type="Rhea" id="RHEA-COMP:17339"/>
        <dbReference type="Rhea" id="RHEA-COMP:17340"/>
        <dbReference type="ChEBI" id="CHEBI:33019"/>
        <dbReference type="ChEBI" id="CHEBI:61560"/>
        <dbReference type="ChEBI" id="CHEBI:173112"/>
        <dbReference type="EC" id="2.7.7.7"/>
    </reaction>
</comment>
<evidence type="ECO:0000259" key="16">
    <source>
        <dbReference type="SMART" id="SM00479"/>
    </source>
</evidence>
<keyword evidence="9 15" id="KW-0378">Hydrolase</keyword>
<dbReference type="EMBL" id="JAUNQW010000001">
    <property type="protein sequence ID" value="MDO5456753.1"/>
    <property type="molecule type" value="Genomic_DNA"/>
</dbReference>
<keyword evidence="5 15" id="KW-0808">Transferase</keyword>
<sequence>MDLNHKELFEKLLQQLQLNHHPDYMEYFKDGSLDSVVVYKQSKRWKFILSFSDILPFEVYQALELRLKESFESIAETELSIVSREARLTPSHLENYWKKAIHVSQIKSPLCKDLADKQVPQLKDGQVLVGVENNIIKKQAEENFFPVIEKAYQQMGFPPFKIRAVIDEELSNSNKEAFQERQANLDEMNAKIAAESLENRKQKQNQRTIEGGRVTLGRKIAETEEITRMIDIAEEERQICIEGYVFDHEIIHLRSGRKLLQVKITDYSSSFTVKMFSNNEQDEAVFEKISVGMWLRARGSIQEDTFVRDLVMMARDITEWDHEERQDTYPEDEKRVELHLHSNMSQLDGISGISDYVAQAAQWGHSALALTDHAGIQSFPEAMYASQDKDIKMLYGMEAYVVNDGVPVAYNLQDIDLAEAEFVAFDVETTGLSAVYDSIIELSGVRTFKGNVTATFEEFIDPGFPIPEDITNLTGITDEMVAGSKAEEEVIKNFKEFIEGAILIAHNANFDIGFINRAYQKYDMDKNSQPVIDTLDLSRFLHPEFKTHRLNTLAKKYDVHLEQHHRAIYDAETTGNLCHIFLKEAEENYEITNLNQLNDYVGHGESYKQSRPYHLTILCQNYTGLKNLFKLVSASNIDYLYRTPRIPRSVLEKYREGLLLGTACSQNEVFEALLQTGYEKARDLAVFYDFIEVQPKEAYLSEVNHGRIKSLKAVQDIQNNLVKIGEELEIPVVATGNVHYIDEEDQVYRDILIETQMTSEIGREHSKLHFLTTDEMMEAFDFLGEKKAYEIVVSNTQKIADSIEAIKPLKEDLYTPNIEGSNEEIRNMTYQKAHEIYGEDLPEVVEARIEKELSSIIGNGFSVIYLISQKLVEKSEEDGYIVGSRGSVGSSLAATFTGITEVNPLPPHYICPDCQYSEFIEDDAVKSGFDLEDKDCPDCSSSLNKDGQNIPFETFLGFTGDKVPDIDLNFSGEYQAEAHRYTKELFGEDYVYRAGTISTIKDKTAFGYVKAHEREAGLHHRSAEVDRLTKGLVGVKRSTGQHPGGIVVIPGDMDVYDFTPIQYPADDRGSEWKTTHFDFHSIEDNILKLDILGHDDPTHLKMLEDLTGIKPREIPLDDKDVMKIFSETDVLDVTEEQIGTTVGSLGVPEFGTPFVRQMLEQTHPSTFGELQQISGLSHGTDVYLGNAEVLIREHGMALADVIGCRDDIMNDLINYGLEDALAFKIMEHVRKGRGIPDDWQAEMREKEVPEWYIKSCLKIKYMFPKAHATAYIIMALRVAYFKVYMPIYFYASYFSVRARDFDLQAMCKGKEAVKAAIKEINSKGHDATNKEKTTLVELEIANEMLERGFHFKMVDLDRSDAKNFIIDEDEKTLIAPFRAVPALGGKAAEQVVRARAEQPFLSKEDLAKRGGVSKTVIEYLDANKVLEGLPDENQLSLFDM</sequence>
<dbReference type="InterPro" id="IPR028112">
    <property type="entry name" value="DNA_PolC-type_N_I"/>
</dbReference>
<evidence type="ECO:0000256" key="10">
    <source>
        <dbReference type="ARBA" id="ARBA00022839"/>
    </source>
</evidence>
<keyword evidence="7 15" id="KW-0235">DNA replication</keyword>
<feature type="domain" description="Exonuclease" evidence="16">
    <location>
        <begin position="421"/>
        <end position="587"/>
    </location>
</feature>
<dbReference type="GO" id="GO:0003887">
    <property type="term" value="F:DNA-directed DNA polymerase activity"/>
    <property type="evidence" value="ECO:0007669"/>
    <property type="project" value="UniProtKB-UniRule"/>
</dbReference>
<evidence type="ECO:0000256" key="12">
    <source>
        <dbReference type="ARBA" id="ARBA00025611"/>
    </source>
</evidence>
<comment type="similarity">
    <text evidence="15">Belongs to the DNA polymerase type-C family. PolC subfamily.</text>
</comment>
<dbReference type="InterPro" id="IPR012340">
    <property type="entry name" value="NA-bd_OB-fold"/>
</dbReference>
<reference evidence="18" key="1">
    <citation type="submission" date="2023-07" db="EMBL/GenBank/DDBJ databases">
        <title>Between Cages and Wild: Unraveling the Impact of Captivity on Animal Microbiomes and Antimicrobial Resistance.</title>
        <authorList>
            <person name="Schmartz G.P."/>
            <person name="Rehner J."/>
            <person name="Schuff M.J."/>
            <person name="Becker S.L."/>
            <person name="Kravczyk M."/>
            <person name="Gurevich A."/>
            <person name="Francke R."/>
            <person name="Mueller R."/>
            <person name="Keller V."/>
            <person name="Keller A."/>
        </authorList>
    </citation>
    <scope>NUCLEOTIDE SEQUENCE</scope>
    <source>
        <strain evidence="18">S39M_St_73</strain>
    </source>
</reference>
<comment type="subcellular location">
    <subcellularLocation>
        <location evidence="2 15">Cytoplasm</location>
    </subcellularLocation>
</comment>
<evidence type="ECO:0000256" key="14">
    <source>
        <dbReference type="ARBA" id="ARBA00070925"/>
    </source>
</evidence>
<dbReference type="InterPro" id="IPR029460">
    <property type="entry name" value="DNAPol_HHH"/>
</dbReference>
<evidence type="ECO:0000256" key="3">
    <source>
        <dbReference type="ARBA" id="ARBA00012417"/>
    </source>
</evidence>
<evidence type="ECO:0000256" key="6">
    <source>
        <dbReference type="ARBA" id="ARBA00022695"/>
    </source>
</evidence>
<evidence type="ECO:0000256" key="1">
    <source>
        <dbReference type="ARBA" id="ARBA00003452"/>
    </source>
</evidence>
<dbReference type="InterPro" id="IPR003141">
    <property type="entry name" value="Pol/His_phosphatase_N"/>
</dbReference>
<dbReference type="InterPro" id="IPR004805">
    <property type="entry name" value="DnaE2/DnaE/PolC"/>
</dbReference>
<dbReference type="CDD" id="cd07435">
    <property type="entry name" value="PHP_PolIIIA_POLC"/>
    <property type="match status" value="1"/>
</dbReference>
<feature type="domain" description="Polymerase/histidinol phosphatase N-terminal" evidence="17">
    <location>
        <begin position="336"/>
        <end position="403"/>
    </location>
</feature>
<dbReference type="SMART" id="SM00479">
    <property type="entry name" value="EXOIII"/>
    <property type="match status" value="1"/>
</dbReference>
<dbReference type="InterPro" id="IPR036397">
    <property type="entry name" value="RNaseH_sf"/>
</dbReference>
<dbReference type="Pfam" id="PF01336">
    <property type="entry name" value="tRNA_anti-codon"/>
    <property type="match status" value="1"/>
</dbReference>
<dbReference type="InterPro" id="IPR024754">
    <property type="entry name" value="DNA_PolC-like_N_II"/>
</dbReference>
<dbReference type="NCBIfam" id="TIGR01405">
    <property type="entry name" value="polC_Gram_pos"/>
    <property type="match status" value="1"/>
</dbReference>
<dbReference type="Gene3D" id="1.10.150.870">
    <property type="match status" value="1"/>
</dbReference>
<dbReference type="SMART" id="SM00481">
    <property type="entry name" value="POLIIIAc"/>
    <property type="match status" value="1"/>
</dbReference>
<dbReference type="GO" id="GO:0003677">
    <property type="term" value="F:DNA binding"/>
    <property type="evidence" value="ECO:0007669"/>
    <property type="project" value="UniProtKB-UniRule"/>
</dbReference>
<evidence type="ECO:0000256" key="5">
    <source>
        <dbReference type="ARBA" id="ARBA00022679"/>
    </source>
</evidence>
<evidence type="ECO:0000256" key="7">
    <source>
        <dbReference type="ARBA" id="ARBA00022705"/>
    </source>
</evidence>
<name>A0AA43RJU1_9LACT</name>
<keyword evidence="10 15" id="KW-0269">Exonuclease</keyword>
<dbReference type="Pfam" id="PF14480">
    <property type="entry name" value="DNA_pol3_a_NI"/>
    <property type="match status" value="1"/>
</dbReference>
<dbReference type="InterPro" id="IPR044923">
    <property type="entry name" value="PolC_middle_finger_sf"/>
</dbReference>
<dbReference type="InterPro" id="IPR012337">
    <property type="entry name" value="RNaseH-like_sf"/>
</dbReference>
<dbReference type="PANTHER" id="PTHR32294">
    <property type="entry name" value="DNA POLYMERASE III SUBUNIT ALPHA"/>
    <property type="match status" value="1"/>
</dbReference>
<dbReference type="PANTHER" id="PTHR32294:SF5">
    <property type="entry name" value="DNA POLYMERASE III POLC-TYPE"/>
    <property type="match status" value="1"/>
</dbReference>
<dbReference type="FunFam" id="3.30.420.10:FF:000045">
    <property type="entry name" value="3'-5' exonuclease DinG"/>
    <property type="match status" value="1"/>
</dbReference>
<evidence type="ECO:0000256" key="13">
    <source>
        <dbReference type="ARBA" id="ARBA00049244"/>
    </source>
</evidence>
<dbReference type="GO" id="GO:0005737">
    <property type="term" value="C:cytoplasm"/>
    <property type="evidence" value="ECO:0007669"/>
    <property type="project" value="UniProtKB-SubCell"/>
</dbReference>
<dbReference type="EC" id="2.7.7.7" evidence="3 15"/>
<dbReference type="InterPro" id="IPR013520">
    <property type="entry name" value="Ribonucl_H"/>
</dbReference>
<comment type="caution">
    <text evidence="18">The sequence shown here is derived from an EMBL/GenBank/DDBJ whole genome shotgun (WGS) entry which is preliminary data.</text>
</comment>
<dbReference type="Gene3D" id="1.10.150.700">
    <property type="entry name" value="PolC, middle finger domain"/>
    <property type="match status" value="1"/>
</dbReference>
<keyword evidence="19" id="KW-1185">Reference proteome</keyword>
<accession>A0AA43RJU1</accession>
<dbReference type="Gene3D" id="3.30.1900.20">
    <property type="match status" value="2"/>
</dbReference>
<keyword evidence="11 15" id="KW-0239">DNA-directed DNA polymerase</keyword>